<protein>
    <submittedName>
        <fullName evidence="1">Uncharacterized protein</fullName>
    </submittedName>
</protein>
<dbReference type="Gene3D" id="3.40.50.10710">
    <property type="entry name" value="Metallo-hydrolase/oxidoreductase"/>
    <property type="match status" value="1"/>
</dbReference>
<sequence length="276" mass="32426">SYGFVIHTSEGAVVYTGDLRMHGLHSEMTNDFINATAEAKPIAMITEGTRMDTKKSDESEEKVYHHSKQEIMQNKHLSIVDFNFKDIDRFTTFYRIAKELDKKLVISFKHACFLEKYHLDKKLNAPNSNDEHILLLKPKRLTGTYCNEDYTDRFVKKRLSYPNIITADEIRKNPVKYMVVLNYWYFPTLIDLKPNKGTYIHSLSEPFNEEMEISSERMHNWLNHFDLNFVQSHCSGHIYGPSLKELILKINPKTLFPIHTEHPELFKQLPMEVLRV</sequence>
<evidence type="ECO:0000313" key="1">
    <source>
        <dbReference type="EMBL" id="GAF93946.1"/>
    </source>
</evidence>
<dbReference type="PANTHER" id="PTHR43694">
    <property type="entry name" value="RIBONUCLEASE J"/>
    <property type="match status" value="1"/>
</dbReference>
<feature type="non-terminal residue" evidence="1">
    <location>
        <position position="276"/>
    </location>
</feature>
<dbReference type="SUPFAM" id="SSF56281">
    <property type="entry name" value="Metallo-hydrolase/oxidoreductase"/>
    <property type="match status" value="1"/>
</dbReference>
<dbReference type="AlphaFoldDB" id="X0U3P0"/>
<dbReference type="InterPro" id="IPR042173">
    <property type="entry name" value="RNase_J_2"/>
</dbReference>
<comment type="caution">
    <text evidence="1">The sequence shown here is derived from an EMBL/GenBank/DDBJ whole genome shotgun (WGS) entry which is preliminary data.</text>
</comment>
<name>X0U3P0_9ZZZZ</name>
<feature type="non-terminal residue" evidence="1">
    <location>
        <position position="1"/>
    </location>
</feature>
<dbReference type="EMBL" id="BARS01018392">
    <property type="protein sequence ID" value="GAF93946.1"/>
    <property type="molecule type" value="Genomic_DNA"/>
</dbReference>
<organism evidence="1">
    <name type="scientific">marine sediment metagenome</name>
    <dbReference type="NCBI Taxonomy" id="412755"/>
    <lineage>
        <taxon>unclassified sequences</taxon>
        <taxon>metagenomes</taxon>
        <taxon>ecological metagenomes</taxon>
    </lineage>
</organism>
<accession>X0U3P0</accession>
<reference evidence="1" key="1">
    <citation type="journal article" date="2014" name="Front. Microbiol.">
        <title>High frequency of phylogenetically diverse reductive dehalogenase-homologous genes in deep subseafloor sedimentary metagenomes.</title>
        <authorList>
            <person name="Kawai M."/>
            <person name="Futagami T."/>
            <person name="Toyoda A."/>
            <person name="Takaki Y."/>
            <person name="Nishi S."/>
            <person name="Hori S."/>
            <person name="Arai W."/>
            <person name="Tsubouchi T."/>
            <person name="Morono Y."/>
            <person name="Uchiyama I."/>
            <person name="Ito T."/>
            <person name="Fujiyama A."/>
            <person name="Inagaki F."/>
            <person name="Takami H."/>
        </authorList>
    </citation>
    <scope>NUCLEOTIDE SEQUENCE</scope>
    <source>
        <strain evidence="1">Expedition CK06-06</strain>
    </source>
</reference>
<proteinExistence type="predicted"/>
<dbReference type="InterPro" id="IPR036866">
    <property type="entry name" value="RibonucZ/Hydroxyglut_hydro"/>
</dbReference>
<dbReference type="PANTHER" id="PTHR43694:SF1">
    <property type="entry name" value="RIBONUCLEASE J"/>
    <property type="match status" value="1"/>
</dbReference>
<gene>
    <name evidence="1" type="ORF">S01H1_29927</name>
</gene>